<name>A0A1Z5HTX8_9FIRM</name>
<gene>
    <name evidence="2" type="ORF">KKC1_19460</name>
</gene>
<organism evidence="2 3">
    <name type="scientific">Calderihabitans maritimus</name>
    <dbReference type="NCBI Taxonomy" id="1246530"/>
    <lineage>
        <taxon>Bacteria</taxon>
        <taxon>Bacillati</taxon>
        <taxon>Bacillota</taxon>
        <taxon>Clostridia</taxon>
        <taxon>Neomoorellales</taxon>
        <taxon>Calderihabitantaceae</taxon>
        <taxon>Calderihabitans</taxon>
    </lineage>
</organism>
<dbReference type="AlphaFoldDB" id="A0A1Z5HTX8"/>
<feature type="transmembrane region" description="Helical" evidence="1">
    <location>
        <begin position="6"/>
        <end position="25"/>
    </location>
</feature>
<keyword evidence="1" id="KW-1133">Transmembrane helix</keyword>
<reference evidence="3" key="1">
    <citation type="journal article" date="2017" name="Appl. Environ. Microbiol.">
        <title>Genomic analysis of Calderihabitans maritimus KKC1, a thermophilic hydrogenogenic carboxydotrophic bacterium isolated from marine sediment.</title>
        <authorList>
            <person name="Omae K."/>
            <person name="Yoneda Y."/>
            <person name="Fukuyama Y."/>
            <person name="Yoshida T."/>
            <person name="Sako Y."/>
        </authorList>
    </citation>
    <scope>NUCLEOTIDE SEQUENCE [LARGE SCALE GENOMIC DNA]</scope>
    <source>
        <strain evidence="3">KKC1</strain>
    </source>
</reference>
<accession>A0A1Z5HTX8</accession>
<evidence type="ECO:0000313" key="2">
    <source>
        <dbReference type="EMBL" id="GAW92797.1"/>
    </source>
</evidence>
<keyword evidence="3" id="KW-1185">Reference proteome</keyword>
<comment type="caution">
    <text evidence="2">The sequence shown here is derived from an EMBL/GenBank/DDBJ whole genome shotgun (WGS) entry which is preliminary data.</text>
</comment>
<evidence type="ECO:0000313" key="3">
    <source>
        <dbReference type="Proteomes" id="UP000197032"/>
    </source>
</evidence>
<dbReference type="RefSeq" id="WP_153802854.1">
    <property type="nucleotide sequence ID" value="NZ_BDGJ01000101.1"/>
</dbReference>
<dbReference type="Proteomes" id="UP000197032">
    <property type="component" value="Unassembled WGS sequence"/>
</dbReference>
<sequence length="46" mass="5257">MTVLGVVTLTSLAYIALVLLWVYWLEDYFEQRDNILFGGDMEGDGE</sequence>
<evidence type="ECO:0000256" key="1">
    <source>
        <dbReference type="SAM" id="Phobius"/>
    </source>
</evidence>
<dbReference type="EMBL" id="BDGJ01000101">
    <property type="protein sequence ID" value="GAW92797.1"/>
    <property type="molecule type" value="Genomic_DNA"/>
</dbReference>
<protein>
    <submittedName>
        <fullName evidence="2">Uncharacterized protein</fullName>
    </submittedName>
</protein>
<keyword evidence="1" id="KW-0472">Membrane</keyword>
<proteinExistence type="predicted"/>
<keyword evidence="1" id="KW-0812">Transmembrane</keyword>